<dbReference type="Proteomes" id="UP001602119">
    <property type="component" value="Unassembled WGS sequence"/>
</dbReference>
<evidence type="ECO:0000256" key="1">
    <source>
        <dbReference type="ARBA" id="ARBA00022491"/>
    </source>
</evidence>
<evidence type="ECO:0000313" key="8">
    <source>
        <dbReference type="Proteomes" id="UP001602119"/>
    </source>
</evidence>
<keyword evidence="1" id="KW-0678">Repressor</keyword>
<evidence type="ECO:0000256" key="5">
    <source>
        <dbReference type="PROSITE-ProRule" id="PRU00335"/>
    </source>
</evidence>
<dbReference type="InterPro" id="IPR001647">
    <property type="entry name" value="HTH_TetR"/>
</dbReference>
<evidence type="ECO:0000313" key="7">
    <source>
        <dbReference type="EMBL" id="MFF4776518.1"/>
    </source>
</evidence>
<dbReference type="SUPFAM" id="SSF48498">
    <property type="entry name" value="Tetracyclin repressor-like, C-terminal domain"/>
    <property type="match status" value="1"/>
</dbReference>
<organism evidence="7 8">
    <name type="scientific">Microtetraspora fusca</name>
    <dbReference type="NCBI Taxonomy" id="1997"/>
    <lineage>
        <taxon>Bacteria</taxon>
        <taxon>Bacillati</taxon>
        <taxon>Actinomycetota</taxon>
        <taxon>Actinomycetes</taxon>
        <taxon>Streptosporangiales</taxon>
        <taxon>Streptosporangiaceae</taxon>
        <taxon>Microtetraspora</taxon>
    </lineage>
</organism>
<dbReference type="Pfam" id="PF13977">
    <property type="entry name" value="TetR_C_6"/>
    <property type="match status" value="1"/>
</dbReference>
<keyword evidence="3 5" id="KW-0238">DNA-binding</keyword>
<gene>
    <name evidence="7" type="ORF">ACFY05_27015</name>
</gene>
<dbReference type="EMBL" id="JBIAXI010000018">
    <property type="protein sequence ID" value="MFF4776518.1"/>
    <property type="molecule type" value="Genomic_DNA"/>
</dbReference>
<accession>A0ABW6VBY4</accession>
<dbReference type="InterPro" id="IPR050109">
    <property type="entry name" value="HTH-type_TetR-like_transc_reg"/>
</dbReference>
<reference evidence="7 8" key="1">
    <citation type="submission" date="2024-10" db="EMBL/GenBank/DDBJ databases">
        <title>The Natural Products Discovery Center: Release of the First 8490 Sequenced Strains for Exploring Actinobacteria Biosynthetic Diversity.</title>
        <authorList>
            <person name="Kalkreuter E."/>
            <person name="Kautsar S.A."/>
            <person name="Yang D."/>
            <person name="Bader C.D."/>
            <person name="Teijaro C.N."/>
            <person name="Fluegel L."/>
            <person name="Davis C.M."/>
            <person name="Simpson J.R."/>
            <person name="Lauterbach L."/>
            <person name="Steele A.D."/>
            <person name="Gui C."/>
            <person name="Meng S."/>
            <person name="Li G."/>
            <person name="Viehrig K."/>
            <person name="Ye F."/>
            <person name="Su P."/>
            <person name="Kiefer A.F."/>
            <person name="Nichols A."/>
            <person name="Cepeda A.J."/>
            <person name="Yan W."/>
            <person name="Fan B."/>
            <person name="Jiang Y."/>
            <person name="Adhikari A."/>
            <person name="Zheng C.-J."/>
            <person name="Schuster L."/>
            <person name="Cowan T.M."/>
            <person name="Smanski M.J."/>
            <person name="Chevrette M.G."/>
            <person name="De Carvalho L.P.S."/>
            <person name="Shen B."/>
        </authorList>
    </citation>
    <scope>NUCLEOTIDE SEQUENCE [LARGE SCALE GENOMIC DNA]</scope>
    <source>
        <strain evidence="7 8">NPDC001281</strain>
    </source>
</reference>
<protein>
    <submittedName>
        <fullName evidence="7">TetR/AcrR family transcriptional regulator</fullName>
    </submittedName>
</protein>
<comment type="caution">
    <text evidence="7">The sequence shown here is derived from an EMBL/GenBank/DDBJ whole genome shotgun (WGS) entry which is preliminary data.</text>
</comment>
<dbReference type="PROSITE" id="PS50977">
    <property type="entry name" value="HTH_TETR_2"/>
    <property type="match status" value="1"/>
</dbReference>
<sequence length="211" mass="22971">MPIEIDITERLEQIAEATLRVAEREGPAAITIRAVAAELGGSTAVVTNYLATRSDLLVNAIRHAQRGWREDLDSHVNPHEGAQRLRAYMEWSAGTVGHDRAVRQIWLDVAAKAESRSAAFELLRQDAVEHHRMLRAAVAEAGAPDADFAADVLYLMLRGFYFASTEDPELWTDERVGAAVSRLTDVFIAGLGTRTTGADETSAETDGGTGR</sequence>
<dbReference type="PANTHER" id="PTHR30055:SF234">
    <property type="entry name" value="HTH-TYPE TRANSCRIPTIONAL REGULATOR BETI"/>
    <property type="match status" value="1"/>
</dbReference>
<keyword evidence="8" id="KW-1185">Reference proteome</keyword>
<dbReference type="PANTHER" id="PTHR30055">
    <property type="entry name" value="HTH-TYPE TRANSCRIPTIONAL REGULATOR RUTR"/>
    <property type="match status" value="1"/>
</dbReference>
<dbReference type="InterPro" id="IPR009057">
    <property type="entry name" value="Homeodomain-like_sf"/>
</dbReference>
<evidence type="ECO:0000256" key="2">
    <source>
        <dbReference type="ARBA" id="ARBA00023015"/>
    </source>
</evidence>
<evidence type="ECO:0000256" key="3">
    <source>
        <dbReference type="ARBA" id="ARBA00023125"/>
    </source>
</evidence>
<dbReference type="RefSeq" id="WP_387344915.1">
    <property type="nucleotide sequence ID" value="NZ_JBIAXI010000018.1"/>
</dbReference>
<dbReference type="InterPro" id="IPR036271">
    <property type="entry name" value="Tet_transcr_reg_TetR-rel_C_sf"/>
</dbReference>
<keyword evidence="4" id="KW-0804">Transcription</keyword>
<proteinExistence type="predicted"/>
<feature type="DNA-binding region" description="H-T-H motif" evidence="5">
    <location>
        <begin position="31"/>
        <end position="50"/>
    </location>
</feature>
<evidence type="ECO:0000259" key="6">
    <source>
        <dbReference type="PROSITE" id="PS50977"/>
    </source>
</evidence>
<feature type="domain" description="HTH tetR-type" evidence="6">
    <location>
        <begin position="8"/>
        <end position="68"/>
    </location>
</feature>
<dbReference type="SUPFAM" id="SSF46689">
    <property type="entry name" value="Homeodomain-like"/>
    <property type="match status" value="1"/>
</dbReference>
<name>A0ABW6VBY4_MICFU</name>
<keyword evidence="2" id="KW-0805">Transcription regulation</keyword>
<dbReference type="InterPro" id="IPR039538">
    <property type="entry name" value="BetI_C"/>
</dbReference>
<dbReference type="Gene3D" id="1.10.357.10">
    <property type="entry name" value="Tetracycline Repressor, domain 2"/>
    <property type="match status" value="1"/>
</dbReference>
<evidence type="ECO:0000256" key="4">
    <source>
        <dbReference type="ARBA" id="ARBA00023163"/>
    </source>
</evidence>